<proteinExistence type="predicted"/>
<dbReference type="AlphaFoldDB" id="A0A0D6JK84"/>
<protein>
    <submittedName>
        <fullName evidence="1">Uncharacterized protein</fullName>
    </submittedName>
</protein>
<evidence type="ECO:0000313" key="2">
    <source>
        <dbReference type="Proteomes" id="UP000033187"/>
    </source>
</evidence>
<accession>A0A0D6JK84</accession>
<dbReference type="KEGG" id="fiy:BN1229_v1_3799"/>
<reference evidence="2" key="1">
    <citation type="submission" date="2015-02" db="EMBL/GenBank/DDBJ databases">
        <authorList>
            <person name="Chooi Y.-H."/>
        </authorList>
    </citation>
    <scope>NUCLEOTIDE SEQUENCE [LARGE SCALE GENOMIC DNA]</scope>
    <source>
        <strain evidence="2">strain Y</strain>
    </source>
</reference>
<sequence>MFKDTVMWAAFIYAEKVDGFVCMHAERAIGEPMQCNPVH</sequence>
<keyword evidence="2" id="KW-1185">Reference proteome</keyword>
<evidence type="ECO:0000313" key="1">
    <source>
        <dbReference type="EMBL" id="CPR22366.1"/>
    </source>
</evidence>
<gene>
    <name evidence="1" type="ORF">YBN1229_v1_3799</name>
</gene>
<dbReference type="Proteomes" id="UP000033187">
    <property type="component" value="Chromosome 1"/>
</dbReference>
<name>A0A0D6JK84_9HYPH</name>
<dbReference type="KEGG" id="fil:BN1229_v1_3809"/>
<organism evidence="1 2">
    <name type="scientific">Candidatus Filomicrobium marinum</name>
    <dbReference type="NCBI Taxonomy" id="1608628"/>
    <lineage>
        <taxon>Bacteria</taxon>
        <taxon>Pseudomonadati</taxon>
        <taxon>Pseudomonadota</taxon>
        <taxon>Alphaproteobacteria</taxon>
        <taxon>Hyphomicrobiales</taxon>
        <taxon>Hyphomicrobiaceae</taxon>
        <taxon>Filomicrobium</taxon>
    </lineage>
</organism>
<dbReference type="EMBL" id="LN829119">
    <property type="protein sequence ID" value="CPR22366.1"/>
    <property type="molecule type" value="Genomic_DNA"/>
</dbReference>